<dbReference type="InParanoid" id="A5DAC2"/>
<keyword evidence="2" id="KW-1185">Reference proteome</keyword>
<dbReference type="InterPro" id="IPR036188">
    <property type="entry name" value="FAD/NAD-bd_sf"/>
</dbReference>
<protein>
    <submittedName>
        <fullName evidence="1">Uncharacterized protein</fullName>
    </submittedName>
</protein>
<dbReference type="OrthoDB" id="76038at2759"/>
<organism evidence="1 2">
    <name type="scientific">Meyerozyma guilliermondii (strain ATCC 6260 / CBS 566 / DSM 6381 / JCM 1539 / NBRC 10279 / NRRL Y-324)</name>
    <name type="common">Yeast</name>
    <name type="synonym">Candida guilliermondii</name>
    <dbReference type="NCBI Taxonomy" id="294746"/>
    <lineage>
        <taxon>Eukaryota</taxon>
        <taxon>Fungi</taxon>
        <taxon>Dikarya</taxon>
        <taxon>Ascomycota</taxon>
        <taxon>Saccharomycotina</taxon>
        <taxon>Pichiomycetes</taxon>
        <taxon>Debaryomycetaceae</taxon>
        <taxon>Meyerozyma</taxon>
    </lineage>
</organism>
<dbReference type="PANTHER" id="PTHR38663:SF1">
    <property type="entry name" value="L-ORNITHINE N(5)-MONOOXYGENASE"/>
    <property type="match status" value="1"/>
</dbReference>
<dbReference type="SUPFAM" id="SSF51905">
    <property type="entry name" value="FAD/NAD(P)-binding domain"/>
    <property type="match status" value="2"/>
</dbReference>
<evidence type="ECO:0000313" key="1">
    <source>
        <dbReference type="EMBL" id="EDK36129.2"/>
    </source>
</evidence>
<dbReference type="EMBL" id="CH408155">
    <property type="protein sequence ID" value="EDK36129.2"/>
    <property type="molecule type" value="Genomic_DNA"/>
</dbReference>
<dbReference type="AlphaFoldDB" id="A5DAC2"/>
<sequence length="608" mass="70227">MSQELPTFEIHSDSFKEVIVVGGGTCGLSVCARLCERCPASIFTEDEHQRVHWLHNRGAKVDLIKRRLSNTKYGMLKKPDRYVQKNFAASDLLVLDAFSDKFMAQWDSQFEAFRIPFLRSPMFFHVDPQNVDGLVSYSHMNGREKDLKEIKNVVGKEYSKHQLKKLTKKKMKEKRCPAPSEQDDFNHDRPGLIDINMRDWKDYYRPSTKLFHEFCHDIINKYQLKDIVKKDRVVNIQYGYIEMLDTNQTGKGFLIETESGNRFGCKACITACGHEGKPAYPIAPFVEAPHYPYGSCHTSHIIKKQVCFPSPELIKKVKQGKQTKVVIVGGGLTSAQLADTAIKEGVGKVYLVLRSNLKIKHFDFHLDWVTKFRNVKKMSFYLKDTDEERFQMIQEAREGGSVNPEYYKIIMNHIQSGKLEVHMYTNIVDQSWNAELNKWDLRLESRDETSRRPRFNEKHQGTWSLDEVDYICFATGMQADIHALPCFKSLMESHPIRTVNGLPCLTDNLQWNDEVPLFMVGKYAGLRTGPASANLDGARLGAERIGWFIQDMRERGFFDWNIENKDIYSLSNDDWQDADASQFQLSSLEKRMQLASGQMNWYSLLQEA</sequence>
<dbReference type="Proteomes" id="UP000001997">
    <property type="component" value="Unassembled WGS sequence"/>
</dbReference>
<gene>
    <name evidence="1" type="ORF">PGUG_00227</name>
</gene>
<proteinExistence type="predicted"/>
<dbReference type="KEGG" id="pgu:PGUG_00227"/>
<dbReference type="RefSeq" id="XP_001486850.2">
    <property type="nucleotide sequence ID" value="XM_001486800.1"/>
</dbReference>
<dbReference type="eggNOG" id="ENOG502QPIW">
    <property type="taxonomic scope" value="Eukaryota"/>
</dbReference>
<dbReference type="HOGENOM" id="CLU_014633_1_1_1"/>
<dbReference type="VEuPathDB" id="FungiDB:PGUG_00227"/>
<dbReference type="Gene3D" id="3.50.50.60">
    <property type="entry name" value="FAD/NAD(P)-binding domain"/>
    <property type="match status" value="1"/>
</dbReference>
<evidence type="ECO:0000313" key="2">
    <source>
        <dbReference type="Proteomes" id="UP000001997"/>
    </source>
</evidence>
<dbReference type="PANTHER" id="PTHR38663">
    <property type="match status" value="1"/>
</dbReference>
<dbReference type="OMA" id="ACHSMQI"/>
<reference evidence="1 2" key="1">
    <citation type="journal article" date="2009" name="Nature">
        <title>Evolution of pathogenicity and sexual reproduction in eight Candida genomes.</title>
        <authorList>
            <person name="Butler G."/>
            <person name="Rasmussen M.D."/>
            <person name="Lin M.F."/>
            <person name="Santos M.A."/>
            <person name="Sakthikumar S."/>
            <person name="Munro C.A."/>
            <person name="Rheinbay E."/>
            <person name="Grabherr M."/>
            <person name="Forche A."/>
            <person name="Reedy J.L."/>
            <person name="Agrafioti I."/>
            <person name="Arnaud M.B."/>
            <person name="Bates S."/>
            <person name="Brown A.J."/>
            <person name="Brunke S."/>
            <person name="Costanzo M.C."/>
            <person name="Fitzpatrick D.A."/>
            <person name="de Groot P.W."/>
            <person name="Harris D."/>
            <person name="Hoyer L.L."/>
            <person name="Hube B."/>
            <person name="Klis F.M."/>
            <person name="Kodira C."/>
            <person name="Lennard N."/>
            <person name="Logue M.E."/>
            <person name="Martin R."/>
            <person name="Neiman A.M."/>
            <person name="Nikolaou E."/>
            <person name="Quail M.A."/>
            <person name="Quinn J."/>
            <person name="Santos M.C."/>
            <person name="Schmitzberger F.F."/>
            <person name="Sherlock G."/>
            <person name="Shah P."/>
            <person name="Silverstein K.A."/>
            <person name="Skrzypek M.S."/>
            <person name="Soll D."/>
            <person name="Staggs R."/>
            <person name="Stansfield I."/>
            <person name="Stumpf M.P."/>
            <person name="Sudbery P.E."/>
            <person name="Srikantha T."/>
            <person name="Zeng Q."/>
            <person name="Berman J."/>
            <person name="Berriman M."/>
            <person name="Heitman J."/>
            <person name="Gow N.A."/>
            <person name="Lorenz M.C."/>
            <person name="Birren B.W."/>
            <person name="Kellis M."/>
            <person name="Cuomo C.A."/>
        </authorList>
    </citation>
    <scope>NUCLEOTIDE SEQUENCE [LARGE SCALE GENOMIC DNA]</scope>
    <source>
        <strain evidence="2">ATCC 6260 / CBS 566 / DSM 6381 / JCM 1539 / NBRC 10279 / NRRL Y-324</strain>
    </source>
</reference>
<accession>A5DAC2</accession>
<dbReference type="GeneID" id="5129451"/>
<name>A5DAC2_PICGU</name>